<dbReference type="Gene3D" id="3.40.50.720">
    <property type="entry name" value="NAD(P)-binding Rossmann-like Domain"/>
    <property type="match status" value="1"/>
</dbReference>
<evidence type="ECO:0000259" key="3">
    <source>
        <dbReference type="SMART" id="SM00822"/>
    </source>
</evidence>
<keyword evidence="5" id="KW-1185">Reference proteome</keyword>
<dbReference type="SUPFAM" id="SSF51735">
    <property type="entry name" value="NAD(P)-binding Rossmann-fold domains"/>
    <property type="match status" value="1"/>
</dbReference>
<feature type="domain" description="Ketoreductase" evidence="3">
    <location>
        <begin position="7"/>
        <end position="198"/>
    </location>
</feature>
<dbReference type="InterPro" id="IPR002347">
    <property type="entry name" value="SDR_fam"/>
</dbReference>
<comment type="similarity">
    <text evidence="1">Belongs to the short-chain dehydrogenases/reductases (SDR) family.</text>
</comment>
<sequence length="272" mass="28113">MTRLVGRVAYVTGAASGIGRAAAVALAREGAGVFLTDIDMDGGRETAKMIEDAGGRAEFRGQDVVEEDRWAELVGKVMRIFGRLDVLVNNAGIGTGCAVTEMTLDQWNRQVAINLTGVFLGTKHSIPAMRADKPEGSYRGGSIINISSVAGLGGSAGLAGYCATKGGVRLFTKAVAMECAAAKDGIRCNSVHPGIIDTPIWTKIDEVGTLSAGLGLPAGSNTIDPGLLGMAAPLGYPGQPEDIADGIVFLASDESRYMTGTELVIDGGWTAH</sequence>
<gene>
    <name evidence="4" type="ORF">GCM10011529_24820</name>
</gene>
<dbReference type="PANTHER" id="PTHR42760">
    <property type="entry name" value="SHORT-CHAIN DEHYDROGENASES/REDUCTASES FAMILY MEMBER"/>
    <property type="match status" value="1"/>
</dbReference>
<dbReference type="PANTHER" id="PTHR42760:SF133">
    <property type="entry name" value="3-OXOACYL-[ACYL-CARRIER-PROTEIN] REDUCTASE"/>
    <property type="match status" value="1"/>
</dbReference>
<evidence type="ECO:0000313" key="4">
    <source>
        <dbReference type="EMBL" id="GGE17332.1"/>
    </source>
</evidence>
<dbReference type="Proteomes" id="UP000635071">
    <property type="component" value="Unassembled WGS sequence"/>
</dbReference>
<dbReference type="AlphaFoldDB" id="A0A916ZWW2"/>
<dbReference type="SMART" id="SM00822">
    <property type="entry name" value="PKS_KR"/>
    <property type="match status" value="1"/>
</dbReference>
<dbReference type="InterPro" id="IPR057326">
    <property type="entry name" value="KR_dom"/>
</dbReference>
<dbReference type="GO" id="GO:0016616">
    <property type="term" value="F:oxidoreductase activity, acting on the CH-OH group of donors, NAD or NADP as acceptor"/>
    <property type="evidence" value="ECO:0007669"/>
    <property type="project" value="TreeGrafter"/>
</dbReference>
<dbReference type="RefSeq" id="WP_188763281.1">
    <property type="nucleotide sequence ID" value="NZ_BMJM01000009.1"/>
</dbReference>
<reference evidence="4" key="1">
    <citation type="journal article" date="2014" name="Int. J. Syst. Evol. Microbiol.">
        <title>Complete genome sequence of Corynebacterium casei LMG S-19264T (=DSM 44701T), isolated from a smear-ripened cheese.</title>
        <authorList>
            <consortium name="US DOE Joint Genome Institute (JGI-PGF)"/>
            <person name="Walter F."/>
            <person name="Albersmeier A."/>
            <person name="Kalinowski J."/>
            <person name="Ruckert C."/>
        </authorList>
    </citation>
    <scope>NUCLEOTIDE SEQUENCE</scope>
    <source>
        <strain evidence="4">CGMCC 1.15519</strain>
    </source>
</reference>
<protein>
    <submittedName>
        <fullName evidence="4">Dehydrogenase</fullName>
    </submittedName>
</protein>
<dbReference type="FunFam" id="3.40.50.720:FF:000084">
    <property type="entry name" value="Short-chain dehydrogenase reductase"/>
    <property type="match status" value="1"/>
</dbReference>
<evidence type="ECO:0000256" key="1">
    <source>
        <dbReference type="ARBA" id="ARBA00006484"/>
    </source>
</evidence>
<evidence type="ECO:0000313" key="5">
    <source>
        <dbReference type="Proteomes" id="UP000635071"/>
    </source>
</evidence>
<organism evidence="4 5">
    <name type="scientific">Sandarakinorhabdus glacialis</name>
    <dbReference type="NCBI Taxonomy" id="1614636"/>
    <lineage>
        <taxon>Bacteria</taxon>
        <taxon>Pseudomonadati</taxon>
        <taxon>Pseudomonadota</taxon>
        <taxon>Alphaproteobacteria</taxon>
        <taxon>Sphingomonadales</taxon>
        <taxon>Sphingosinicellaceae</taxon>
        <taxon>Sandarakinorhabdus</taxon>
    </lineage>
</organism>
<reference evidence="4" key="2">
    <citation type="submission" date="2020-09" db="EMBL/GenBank/DDBJ databases">
        <authorList>
            <person name="Sun Q."/>
            <person name="Zhou Y."/>
        </authorList>
    </citation>
    <scope>NUCLEOTIDE SEQUENCE</scope>
    <source>
        <strain evidence="4">CGMCC 1.15519</strain>
    </source>
</reference>
<name>A0A916ZWW2_9SPHN</name>
<dbReference type="Pfam" id="PF13561">
    <property type="entry name" value="adh_short_C2"/>
    <property type="match status" value="1"/>
</dbReference>
<comment type="caution">
    <text evidence="4">The sequence shown here is derived from an EMBL/GenBank/DDBJ whole genome shotgun (WGS) entry which is preliminary data.</text>
</comment>
<proteinExistence type="inferred from homology"/>
<dbReference type="PRINTS" id="PR00080">
    <property type="entry name" value="SDRFAMILY"/>
</dbReference>
<evidence type="ECO:0000256" key="2">
    <source>
        <dbReference type="ARBA" id="ARBA00023002"/>
    </source>
</evidence>
<accession>A0A916ZWW2</accession>
<dbReference type="InterPro" id="IPR036291">
    <property type="entry name" value="NAD(P)-bd_dom_sf"/>
</dbReference>
<dbReference type="PRINTS" id="PR00081">
    <property type="entry name" value="GDHRDH"/>
</dbReference>
<dbReference type="PROSITE" id="PS00061">
    <property type="entry name" value="ADH_SHORT"/>
    <property type="match status" value="1"/>
</dbReference>
<dbReference type="EMBL" id="BMJM01000009">
    <property type="protein sequence ID" value="GGE17332.1"/>
    <property type="molecule type" value="Genomic_DNA"/>
</dbReference>
<keyword evidence="2" id="KW-0560">Oxidoreductase</keyword>
<dbReference type="InterPro" id="IPR020904">
    <property type="entry name" value="Sc_DH/Rdtase_CS"/>
</dbReference>